<evidence type="ECO:0000259" key="2">
    <source>
        <dbReference type="Pfam" id="PF00534"/>
    </source>
</evidence>
<name>A0A6J7WTK1_9CAUD</name>
<dbReference type="CDD" id="cd03801">
    <property type="entry name" value="GT4_PimA-like"/>
    <property type="match status" value="1"/>
</dbReference>
<dbReference type="PANTHER" id="PTHR46401">
    <property type="entry name" value="GLYCOSYLTRANSFERASE WBBK-RELATED"/>
    <property type="match status" value="1"/>
</dbReference>
<accession>A0A6J7WTK1</accession>
<evidence type="ECO:0000313" key="3">
    <source>
        <dbReference type="EMBL" id="CAB5221429.1"/>
    </source>
</evidence>
<protein>
    <submittedName>
        <fullName evidence="3">RfaG Glycosyltransferase</fullName>
    </submittedName>
</protein>
<proteinExistence type="predicted"/>
<dbReference type="GO" id="GO:0016757">
    <property type="term" value="F:glycosyltransferase activity"/>
    <property type="evidence" value="ECO:0007669"/>
    <property type="project" value="InterPro"/>
</dbReference>
<dbReference type="InterPro" id="IPR001296">
    <property type="entry name" value="Glyco_trans_1"/>
</dbReference>
<dbReference type="EMBL" id="LR798287">
    <property type="protein sequence ID" value="CAB5221429.1"/>
    <property type="molecule type" value="Genomic_DNA"/>
</dbReference>
<dbReference type="PANTHER" id="PTHR46401:SF2">
    <property type="entry name" value="GLYCOSYLTRANSFERASE WBBK-RELATED"/>
    <property type="match status" value="1"/>
</dbReference>
<sequence length="313" mass="36237">MIVLNDINKNARGGTELMQERLFSSFPKDLMDKFQIIPSRVREIEPDKKKILWLHDLPQDPEALHTAEPESLKRFDKLVAVSNWQAQLFNLVNGVPYDKMTVIRNGIEPIQMGPKQYDETVRIIYHTTPHRGLELLVPVFKKLCELHDNIHLDVYSSFNLYGWKDADVPYEVLFDECRNHPNITYHGAVSNQEIRQALVQSHIFAYPSIWQETSCLSVIEAMSAKNLVVCPNFAALPETCANFAMMYPYNEDKNTHARQFAHTLNNAINSVKANEAGLTSYLDFQKQYFDYFYGWEGRKAEWAGLFNMLLEQI</sequence>
<reference evidence="3" key="1">
    <citation type="submission" date="2020-05" db="EMBL/GenBank/DDBJ databases">
        <authorList>
            <person name="Chiriac C."/>
            <person name="Salcher M."/>
            <person name="Ghai R."/>
            <person name="Kavagutti S V."/>
        </authorList>
    </citation>
    <scope>NUCLEOTIDE SEQUENCE</scope>
</reference>
<keyword evidence="1 3" id="KW-0808">Transferase</keyword>
<feature type="domain" description="Glycosyl transferase family 1" evidence="2">
    <location>
        <begin position="126"/>
        <end position="244"/>
    </location>
</feature>
<dbReference type="SUPFAM" id="SSF53756">
    <property type="entry name" value="UDP-Glycosyltransferase/glycogen phosphorylase"/>
    <property type="match status" value="1"/>
</dbReference>
<organism evidence="3">
    <name type="scientific">uncultured Caudovirales phage</name>
    <dbReference type="NCBI Taxonomy" id="2100421"/>
    <lineage>
        <taxon>Viruses</taxon>
        <taxon>Duplodnaviria</taxon>
        <taxon>Heunggongvirae</taxon>
        <taxon>Uroviricota</taxon>
        <taxon>Caudoviricetes</taxon>
        <taxon>Peduoviridae</taxon>
        <taxon>Maltschvirus</taxon>
        <taxon>Maltschvirus maltsch</taxon>
    </lineage>
</organism>
<dbReference type="Pfam" id="PF00534">
    <property type="entry name" value="Glycos_transf_1"/>
    <property type="match status" value="1"/>
</dbReference>
<evidence type="ECO:0000256" key="1">
    <source>
        <dbReference type="ARBA" id="ARBA00022679"/>
    </source>
</evidence>
<gene>
    <name evidence="3" type="ORF">UFOVP245_153</name>
</gene>
<dbReference type="Gene3D" id="3.40.50.2000">
    <property type="entry name" value="Glycogen Phosphorylase B"/>
    <property type="match status" value="1"/>
</dbReference>